<accession>A0AAV2YPU4</accession>
<keyword evidence="3" id="KW-1185">Reference proteome</keyword>
<organism evidence="2 3">
    <name type="scientific">Lagenidium giganteum</name>
    <dbReference type="NCBI Taxonomy" id="4803"/>
    <lineage>
        <taxon>Eukaryota</taxon>
        <taxon>Sar</taxon>
        <taxon>Stramenopiles</taxon>
        <taxon>Oomycota</taxon>
        <taxon>Peronosporomycetes</taxon>
        <taxon>Pythiales</taxon>
        <taxon>Pythiaceae</taxon>
    </lineage>
</organism>
<evidence type="ECO:0000313" key="2">
    <source>
        <dbReference type="EMBL" id="DAZ96241.1"/>
    </source>
</evidence>
<dbReference type="AlphaFoldDB" id="A0AAV2YPU4"/>
<comment type="caution">
    <text evidence="2">The sequence shown here is derived from an EMBL/GenBank/DDBJ whole genome shotgun (WGS) entry which is preliminary data.</text>
</comment>
<sequence length="178" mass="20278">MPSSDNEDDHYDSGVDEDAELELSCALHDLAERVKSFEEKMQARFPHDDEVDEEIDEDIPEAEEAIDVSYAMASPKNPRVTGGRRRRRFREAKGAKQQDDDDNDDEEEGEEDEAGPEAKADGSDDEAHHEDEWDYQEQKEELSELKQSIALLLQGIKDEARALDMKQAKEADECDPHE</sequence>
<dbReference type="EMBL" id="DAKRPA010000173">
    <property type="protein sequence ID" value="DAZ96241.1"/>
    <property type="molecule type" value="Genomic_DNA"/>
</dbReference>
<reference evidence="2" key="1">
    <citation type="submission" date="2022-11" db="EMBL/GenBank/DDBJ databases">
        <authorList>
            <person name="Morgan W.R."/>
            <person name="Tartar A."/>
        </authorList>
    </citation>
    <scope>NUCLEOTIDE SEQUENCE</scope>
    <source>
        <strain evidence="2">ARSEF 373</strain>
    </source>
</reference>
<evidence type="ECO:0000256" key="1">
    <source>
        <dbReference type="SAM" id="MobiDB-lite"/>
    </source>
</evidence>
<name>A0AAV2YPU4_9STRA</name>
<proteinExistence type="predicted"/>
<protein>
    <submittedName>
        <fullName evidence="2">Uncharacterized protein</fullName>
    </submittedName>
</protein>
<evidence type="ECO:0000313" key="3">
    <source>
        <dbReference type="Proteomes" id="UP001146120"/>
    </source>
</evidence>
<feature type="compositionally biased region" description="Acidic residues" evidence="1">
    <location>
        <begin position="49"/>
        <end position="66"/>
    </location>
</feature>
<dbReference type="Proteomes" id="UP001146120">
    <property type="component" value="Unassembled WGS sequence"/>
</dbReference>
<reference evidence="2" key="2">
    <citation type="journal article" date="2023" name="Microbiol Resour">
        <title>Decontamination and Annotation of the Draft Genome Sequence of the Oomycete Lagenidium giganteum ARSEF 373.</title>
        <authorList>
            <person name="Morgan W.R."/>
            <person name="Tartar A."/>
        </authorList>
    </citation>
    <scope>NUCLEOTIDE SEQUENCE</scope>
    <source>
        <strain evidence="2">ARSEF 373</strain>
    </source>
</reference>
<feature type="region of interest" description="Disordered" evidence="1">
    <location>
        <begin position="41"/>
        <end position="141"/>
    </location>
</feature>
<feature type="compositionally biased region" description="Basic and acidic residues" evidence="1">
    <location>
        <begin position="116"/>
        <end position="141"/>
    </location>
</feature>
<gene>
    <name evidence="2" type="ORF">N0F65_012544</name>
</gene>
<feature type="compositionally biased region" description="Acidic residues" evidence="1">
    <location>
        <begin position="99"/>
        <end position="115"/>
    </location>
</feature>